<dbReference type="EMBL" id="CM004395">
    <property type="protein sequence ID" value="KAG8646657.1"/>
    <property type="molecule type" value="Genomic_DNA"/>
</dbReference>
<dbReference type="Proteomes" id="UP000091857">
    <property type="component" value="Chromosome 9"/>
</dbReference>
<sequence length="306" mass="34785">MSTEKYDVFLVCLNRKNYSAWAFKFQIRVKGKDLWGHKDEYAKWEVMLKSWHGSQARPFNTAAKMWNYLKKIYSQNNTARRIVNSISDFNSHFMDLWAEYKDIVYANSSSDGLTSVQTVHEATKYSVQSHESPAPSLDVCLNELLHEEERLLTQTAMEQQKSTSLPRRDRSVVQCFCCKGFGHFASNCTKKYCNYCKKDGHIIKECPIRPPKKNATAFTASVDFSAAPISVDTENAQQNAPTPVQTLTPEIVQQMIISVFYALGLSAFGSTEEGGGGEKEEEDWDGEIARCIDLEVENSVWLSFFT</sequence>
<proteinExistence type="predicted"/>
<name>A0ACB7H267_MANES</name>
<organism evidence="1 2">
    <name type="scientific">Manihot esculenta</name>
    <name type="common">Cassava</name>
    <name type="synonym">Jatropha manihot</name>
    <dbReference type="NCBI Taxonomy" id="3983"/>
    <lineage>
        <taxon>Eukaryota</taxon>
        <taxon>Viridiplantae</taxon>
        <taxon>Streptophyta</taxon>
        <taxon>Embryophyta</taxon>
        <taxon>Tracheophyta</taxon>
        <taxon>Spermatophyta</taxon>
        <taxon>Magnoliopsida</taxon>
        <taxon>eudicotyledons</taxon>
        <taxon>Gunneridae</taxon>
        <taxon>Pentapetalae</taxon>
        <taxon>rosids</taxon>
        <taxon>fabids</taxon>
        <taxon>Malpighiales</taxon>
        <taxon>Euphorbiaceae</taxon>
        <taxon>Crotonoideae</taxon>
        <taxon>Manihoteae</taxon>
        <taxon>Manihot</taxon>
    </lineage>
</organism>
<comment type="caution">
    <text evidence="1">The sequence shown here is derived from an EMBL/GenBank/DDBJ whole genome shotgun (WGS) entry which is preliminary data.</text>
</comment>
<accession>A0ACB7H267</accession>
<gene>
    <name evidence="1" type="ORF">MANES_09G020501v8</name>
</gene>
<keyword evidence="2" id="KW-1185">Reference proteome</keyword>
<evidence type="ECO:0000313" key="1">
    <source>
        <dbReference type="EMBL" id="KAG8646657.1"/>
    </source>
</evidence>
<reference evidence="2" key="1">
    <citation type="journal article" date="2016" name="Nat. Biotechnol.">
        <title>Sequencing wild and cultivated cassava and related species reveals extensive interspecific hybridization and genetic diversity.</title>
        <authorList>
            <person name="Bredeson J.V."/>
            <person name="Lyons J.B."/>
            <person name="Prochnik S.E."/>
            <person name="Wu G.A."/>
            <person name="Ha C.M."/>
            <person name="Edsinger-Gonzales E."/>
            <person name="Grimwood J."/>
            <person name="Schmutz J."/>
            <person name="Rabbi I.Y."/>
            <person name="Egesi C."/>
            <person name="Nauluvula P."/>
            <person name="Lebot V."/>
            <person name="Ndunguru J."/>
            <person name="Mkamilo G."/>
            <person name="Bart R.S."/>
            <person name="Setter T.L."/>
            <person name="Gleadow R.M."/>
            <person name="Kulakow P."/>
            <person name="Ferguson M.E."/>
            <person name="Rounsley S."/>
            <person name="Rokhsar D.S."/>
        </authorList>
    </citation>
    <scope>NUCLEOTIDE SEQUENCE [LARGE SCALE GENOMIC DNA]</scope>
    <source>
        <strain evidence="2">cv. AM560-2</strain>
    </source>
</reference>
<protein>
    <submittedName>
        <fullName evidence="1">Uncharacterized protein</fullName>
    </submittedName>
</protein>
<evidence type="ECO:0000313" key="2">
    <source>
        <dbReference type="Proteomes" id="UP000091857"/>
    </source>
</evidence>